<dbReference type="InterPro" id="IPR050634">
    <property type="entry name" value="DNA_Topoisomerase_II"/>
</dbReference>
<comment type="subcellular location">
    <subcellularLocation>
        <location evidence="4">Nucleus</location>
    </subcellularLocation>
</comment>
<evidence type="ECO:0000256" key="6">
    <source>
        <dbReference type="ARBA" id="ARBA00011738"/>
    </source>
</evidence>
<feature type="domain" description="Topo IIA-type catalytic" evidence="23">
    <location>
        <begin position="821"/>
        <end position="1273"/>
    </location>
</feature>
<dbReference type="InterPro" id="IPR001154">
    <property type="entry name" value="TopoII_euk"/>
</dbReference>
<dbReference type="CDD" id="cd03365">
    <property type="entry name" value="TOPRIM_TopoIIA"/>
    <property type="match status" value="1"/>
</dbReference>
<feature type="compositionally biased region" description="Low complexity" evidence="21">
    <location>
        <begin position="1587"/>
        <end position="1621"/>
    </location>
</feature>
<organism evidence="24 25">
    <name type="scientific">Decorospora gaudefroyi</name>
    <dbReference type="NCBI Taxonomy" id="184978"/>
    <lineage>
        <taxon>Eukaryota</taxon>
        <taxon>Fungi</taxon>
        <taxon>Dikarya</taxon>
        <taxon>Ascomycota</taxon>
        <taxon>Pezizomycotina</taxon>
        <taxon>Dothideomycetes</taxon>
        <taxon>Pleosporomycetidae</taxon>
        <taxon>Pleosporales</taxon>
        <taxon>Pleosporineae</taxon>
        <taxon>Pleosporaceae</taxon>
        <taxon>Decorospora</taxon>
    </lineage>
</organism>
<evidence type="ECO:0000256" key="8">
    <source>
        <dbReference type="ARBA" id="ARBA00019635"/>
    </source>
</evidence>
<feature type="compositionally biased region" description="Polar residues" evidence="21">
    <location>
        <begin position="1507"/>
        <end position="1519"/>
    </location>
</feature>
<dbReference type="PROSITE" id="PS50880">
    <property type="entry name" value="TOPRIM"/>
    <property type="match status" value="1"/>
</dbReference>
<keyword evidence="9" id="KW-0597">Phosphoprotein</keyword>
<dbReference type="FunFam" id="3.30.230.10:FF:000008">
    <property type="entry name" value="DNA topoisomerase 2"/>
    <property type="match status" value="1"/>
</dbReference>
<evidence type="ECO:0000256" key="13">
    <source>
        <dbReference type="ARBA" id="ARBA00022842"/>
    </source>
</evidence>
<evidence type="ECO:0000256" key="4">
    <source>
        <dbReference type="ARBA" id="ARBA00004123"/>
    </source>
</evidence>
<keyword evidence="15 19" id="KW-0238">DNA-binding</keyword>
<keyword evidence="13" id="KW-0460">Magnesium</keyword>
<dbReference type="SUPFAM" id="SSF55874">
    <property type="entry name" value="ATPase domain of HSP90 chaperone/DNA topoisomerase II/histidine kinase"/>
    <property type="match status" value="1"/>
</dbReference>
<dbReference type="Pfam" id="PF01751">
    <property type="entry name" value="Toprim"/>
    <property type="match status" value="1"/>
</dbReference>
<name>A0A6A5K2A0_9PLEO</name>
<dbReference type="FunFam" id="3.40.50.670:FF:000001">
    <property type="entry name" value="DNA topoisomerase 2"/>
    <property type="match status" value="2"/>
</dbReference>
<feature type="region of interest" description="Disordered" evidence="21">
    <location>
        <begin position="1305"/>
        <end position="1435"/>
    </location>
</feature>
<dbReference type="GO" id="GO:0000712">
    <property type="term" value="P:resolution of meiotic recombination intermediates"/>
    <property type="evidence" value="ECO:0007669"/>
    <property type="project" value="TreeGrafter"/>
</dbReference>
<dbReference type="GO" id="GO:0000819">
    <property type="term" value="P:sister chromatid segregation"/>
    <property type="evidence" value="ECO:0007669"/>
    <property type="project" value="TreeGrafter"/>
</dbReference>
<dbReference type="InterPro" id="IPR020568">
    <property type="entry name" value="Ribosomal_Su5_D2-typ_SF"/>
</dbReference>
<evidence type="ECO:0000259" key="23">
    <source>
        <dbReference type="PROSITE" id="PS52040"/>
    </source>
</evidence>
<dbReference type="GO" id="GO:0046872">
    <property type="term" value="F:metal ion binding"/>
    <property type="evidence" value="ECO:0007669"/>
    <property type="project" value="UniProtKB-KW"/>
</dbReference>
<feature type="compositionally biased region" description="Low complexity" evidence="21">
    <location>
        <begin position="1411"/>
        <end position="1430"/>
    </location>
</feature>
<comment type="similarity">
    <text evidence="5 20">Belongs to the type II topoisomerase family.</text>
</comment>
<feature type="compositionally biased region" description="Acidic residues" evidence="21">
    <location>
        <begin position="1702"/>
        <end position="1723"/>
    </location>
</feature>
<evidence type="ECO:0000256" key="10">
    <source>
        <dbReference type="ARBA" id="ARBA00022723"/>
    </source>
</evidence>
<feature type="region of interest" description="Disordered" evidence="21">
    <location>
        <begin position="1"/>
        <end position="138"/>
    </location>
</feature>
<feature type="active site" description="O-(5'-phospho-DNA)-tyrosine intermediate" evidence="19">
    <location>
        <position position="911"/>
    </location>
</feature>
<dbReference type="InterPro" id="IPR031660">
    <property type="entry name" value="TOPRIM_C"/>
</dbReference>
<gene>
    <name evidence="24" type="ORF">BDW02DRAFT_635074</name>
</gene>
<dbReference type="Gene3D" id="3.40.50.670">
    <property type="match status" value="1"/>
</dbReference>
<evidence type="ECO:0000256" key="19">
    <source>
        <dbReference type="PROSITE-ProRule" id="PRU01384"/>
    </source>
</evidence>
<dbReference type="Gene3D" id="3.90.199.10">
    <property type="entry name" value="Topoisomerase II, domain 5"/>
    <property type="match status" value="1"/>
</dbReference>
<feature type="region of interest" description="Disordered" evidence="21">
    <location>
        <begin position="1449"/>
        <end position="1723"/>
    </location>
</feature>
<evidence type="ECO:0000256" key="18">
    <source>
        <dbReference type="ARBA" id="ARBA00053943"/>
    </source>
</evidence>
<evidence type="ECO:0000256" key="2">
    <source>
        <dbReference type="ARBA" id="ARBA00001913"/>
    </source>
</evidence>
<dbReference type="PROSITE" id="PS52040">
    <property type="entry name" value="TOPO_IIA"/>
    <property type="match status" value="1"/>
</dbReference>
<dbReference type="InterPro" id="IPR001241">
    <property type="entry name" value="Topo_IIA"/>
</dbReference>
<feature type="domain" description="Toprim" evidence="22">
    <location>
        <begin position="568"/>
        <end position="684"/>
    </location>
</feature>
<dbReference type="FunFam" id="3.30.565.10:FF:000004">
    <property type="entry name" value="DNA topoisomerase 2"/>
    <property type="match status" value="1"/>
</dbReference>
<dbReference type="GO" id="GO:0003677">
    <property type="term" value="F:DNA binding"/>
    <property type="evidence" value="ECO:0007669"/>
    <property type="project" value="UniProtKB-UniRule"/>
</dbReference>
<protein>
    <recommendedName>
        <fullName evidence="8 20">DNA topoisomerase 2</fullName>
        <ecNumber evidence="7 20">5.6.2.2</ecNumber>
    </recommendedName>
</protein>
<dbReference type="FunFam" id="3.30.1360.40:FF:000003">
    <property type="entry name" value="DNA topoisomerase 2"/>
    <property type="match status" value="1"/>
</dbReference>
<dbReference type="CDD" id="cd03481">
    <property type="entry name" value="TopoIIA_Trans_ScTopoIIA"/>
    <property type="match status" value="1"/>
</dbReference>
<dbReference type="Pfam" id="PF00204">
    <property type="entry name" value="DNA_gyraseB"/>
    <property type="match status" value="1"/>
</dbReference>
<dbReference type="InterPro" id="IPR003594">
    <property type="entry name" value="HATPase_dom"/>
</dbReference>
<dbReference type="Proteomes" id="UP000800040">
    <property type="component" value="Unassembled WGS sequence"/>
</dbReference>
<comment type="catalytic activity">
    <reaction evidence="1 19 20">
        <text>ATP-dependent breakage, passage and rejoining of double-stranded DNA.</text>
        <dbReference type="EC" id="5.6.2.2"/>
    </reaction>
</comment>
<dbReference type="Pfam" id="PF02518">
    <property type="entry name" value="HATPase_c"/>
    <property type="match status" value="1"/>
</dbReference>
<dbReference type="FunFam" id="1.10.268.10:FF:000003">
    <property type="entry name" value="DNA topoisomerase 2"/>
    <property type="match status" value="1"/>
</dbReference>
<keyword evidence="25" id="KW-1185">Reference proteome</keyword>
<dbReference type="Pfam" id="PF00521">
    <property type="entry name" value="DNA_topoisoIV"/>
    <property type="match status" value="1"/>
</dbReference>
<feature type="compositionally biased region" description="Basic residues" evidence="21">
    <location>
        <begin position="57"/>
        <end position="68"/>
    </location>
</feature>
<dbReference type="Pfam" id="PF16898">
    <property type="entry name" value="TOPRIM_C"/>
    <property type="match status" value="1"/>
</dbReference>
<dbReference type="InterPro" id="IPR036890">
    <property type="entry name" value="HATPase_C_sf"/>
</dbReference>
<evidence type="ECO:0000259" key="22">
    <source>
        <dbReference type="PROSITE" id="PS50880"/>
    </source>
</evidence>
<evidence type="ECO:0000256" key="3">
    <source>
        <dbReference type="ARBA" id="ARBA00001946"/>
    </source>
</evidence>
<evidence type="ECO:0000256" key="14">
    <source>
        <dbReference type="ARBA" id="ARBA00023029"/>
    </source>
</evidence>
<accession>A0A6A5K2A0</accession>
<dbReference type="SUPFAM" id="SSF54211">
    <property type="entry name" value="Ribosomal protein S5 domain 2-like"/>
    <property type="match status" value="1"/>
</dbReference>
<dbReference type="PANTHER" id="PTHR10169">
    <property type="entry name" value="DNA TOPOISOMERASE/GYRASE"/>
    <property type="match status" value="1"/>
</dbReference>
<dbReference type="CDD" id="cd16930">
    <property type="entry name" value="HATPase_TopII-like"/>
    <property type="match status" value="1"/>
</dbReference>
<keyword evidence="16 19" id="KW-0413">Isomerase</keyword>
<reference evidence="24" key="1">
    <citation type="submission" date="2020-01" db="EMBL/GenBank/DDBJ databases">
        <authorList>
            <consortium name="DOE Joint Genome Institute"/>
            <person name="Haridas S."/>
            <person name="Albert R."/>
            <person name="Binder M."/>
            <person name="Bloem J."/>
            <person name="Labutti K."/>
            <person name="Salamov A."/>
            <person name="Andreopoulos B."/>
            <person name="Baker S.E."/>
            <person name="Barry K."/>
            <person name="Bills G."/>
            <person name="Bluhm B.H."/>
            <person name="Cannon C."/>
            <person name="Castanera R."/>
            <person name="Culley D.E."/>
            <person name="Daum C."/>
            <person name="Ezra D."/>
            <person name="Gonzalez J.B."/>
            <person name="Henrissat B."/>
            <person name="Kuo A."/>
            <person name="Liang C."/>
            <person name="Lipzen A."/>
            <person name="Lutzoni F."/>
            <person name="Magnuson J."/>
            <person name="Mondo S."/>
            <person name="Nolan M."/>
            <person name="Ohm R."/>
            <person name="Pangilinan J."/>
            <person name="Park H.-J."/>
            <person name="Ramirez L."/>
            <person name="Alfaro M."/>
            <person name="Sun H."/>
            <person name="Tritt A."/>
            <person name="Yoshinaga Y."/>
            <person name="Zwiers L.-H."/>
            <person name="Turgeon B.G."/>
            <person name="Goodwin S.B."/>
            <person name="Spatafora J.W."/>
            <person name="Crous P.W."/>
            <person name="Grigoriev I.V."/>
        </authorList>
    </citation>
    <scope>NUCLEOTIDE SEQUENCE</scope>
    <source>
        <strain evidence="24">P77</strain>
    </source>
</reference>
<feature type="region of interest" description="Disordered" evidence="21">
    <location>
        <begin position="1198"/>
        <end position="1220"/>
    </location>
</feature>
<sequence length="1723" mass="191446">MDDSLMEDSVFDEGASSDFAPPAKATKTAAKPKVAAPKKAAAPAKPRGRPAGSTAKPKAKAKAAPTKKRKDDSENENSDVDMDEDPIDDESLLADTPPKQKKAPTLKKSTGKPLADIANESFGMDGDGDPAVKGKKGGASSKYQMLTHLEHIMKRPDTYIGSVEQQTDKMWVYNSESESMEYRDVSYVPGLYKIFDEILVNAADNKQNDKNMSEIRVTVDRETGEISVKNDGKGIPIEIHKEHGIYVPEMIFGHLLTSSNYDDNQHKVTGGRNGYGAKLCNVFSTEFTLETVDSKQKKKYKQTWTENMSKMGKAKITDYKSDDYTKVSWKADFARFGMEGIDDDFEAIVKRRTYDMAGTLRGVKVYLNGDRVKITSFAKYMEMYTKSISRDQGNSEEDKAKDVIITDKLDRWDVGFAVSDGSFNQVSFVNSIATTSGGTHVNYIAEQITDKLLAIVNKKNKAAVKLKPAQIKNHLFLFINCSIVNPAFTSQTKEQLTTKSSQFGSKPVLSDKFLNAIAKTEVIQNIMHFAQQKADQMLKKTDGNKRNRISNAKLTDANKAGTKDGHLCTLILTEGESASVLALAGRAVVNQDLFGVFPLRGKLLNVRDATVEQIMKNAEIQNIKKFMGLQHKKEYTLSDMKSLRYGHLMIMTDQDHDGSHIKGLLINFLQCQFPSLLKIPGFLLEFITPIVKVWKGNPKNPRGMRSFFSMPEYEEWKEQHQHEKGWDHKYYKGLGTSDIPDAQVYFKDLDTHMKRFQVMREEEERLIELAFSKKKADARKEWLRDFVPGQHLDLTTPDISYDDFVNKEFILFSMADNLRSIPSVIDGLKPGQRKVLYTCFRRNIKKDVKVVELAGSVSGSTDYAHGEASMQGTIINLAQNFVGTNNINYLEPSGNFGSRLKGGSDAASARYIYTRLSPFARRIFHAHDDALLKYGESDGHKIEPEMFVPILPTILINGSSGIGTGWSSEIPNFNPMEIIENIKRRMQPGATKDDMKPMIPWYKGFTGTTTELGNDRYQFTGTIRQTGENEIEVTELPVRYWTQDFKEKLEEIIKAEKTPSFVKDYIDYNTPDRVHFIIKMEDKYMTSALAKGLEEMFKLFKPQSTTNLVAFDAHGRIHKYATVLDIIEEFYHVRLRYYEKRKQHQLQVMEKEHLKMTNQARFIQMIIDGKLIVSKKKKAVLVQELKKLGFTPFPKVDDAKKAGEDEDYQQDDDESEETELEVSANDYDYLLGMAIWSLTQERVEKLLKQIGEKQQEIDTLIKLSPKDIWTVDLEAFMDEWNTQLDEEVKRKKKIAGITRRASQKLGIGAGKGAKGKKKRKMDGGDSDDSGSDFGPVKKKAKPKKEGLLGYLQQETAKKPTAAEALKSSSAFGTTAPPKQGTLLAHLVKKKEESPQVDGVSDSRPATADSSVAAPKRGRPAAAKAVKKAPVIDSDDEDSDVFAAVAKEAVKEPTKAAAPSRTARGATKQVPKYNLGSDSDDSDDLLGDVSSMVKTIGAGTNGVPMFKATTSARPTSNGNARPTAKKNSPIEIDGDTTNYEGLMPQSSPERPAPRKVNDTIMSSDDDDAAFDLGLKKKPTTSNKLLANKPSAKPKPAATKPAPPKSKIVAKKPAAQQSPAAKAYAKKHGKDAAPAPAPKLKKNIALASSSDDETMEDADAIANDILSDENENDDDEPTPKPVPTTTRPGRRAATHKPTKYVVSDNEEADSDGSSEPSFGEDDDSE</sequence>
<evidence type="ECO:0000256" key="9">
    <source>
        <dbReference type="ARBA" id="ARBA00022553"/>
    </source>
</evidence>
<dbReference type="InterPro" id="IPR014721">
    <property type="entry name" value="Ribsml_uS5_D2-typ_fold_subgr"/>
</dbReference>
<dbReference type="SUPFAM" id="SSF56719">
    <property type="entry name" value="Type II DNA topoisomerase"/>
    <property type="match status" value="1"/>
</dbReference>
<dbReference type="EMBL" id="ML975525">
    <property type="protein sequence ID" value="KAF1828584.1"/>
    <property type="molecule type" value="Genomic_DNA"/>
</dbReference>
<keyword evidence="11 20" id="KW-0547">Nucleotide-binding</keyword>
<dbReference type="PRINTS" id="PR00418">
    <property type="entry name" value="TPI2FAMILY"/>
</dbReference>
<comment type="function">
    <text evidence="18 20">Control of topological states of DNA by transient breakage and subsequent rejoining of DNA strands. Topoisomerase II makes double-strand breaks.</text>
</comment>
<evidence type="ECO:0000256" key="21">
    <source>
        <dbReference type="SAM" id="MobiDB-lite"/>
    </source>
</evidence>
<dbReference type="InterPro" id="IPR034157">
    <property type="entry name" value="TOPRIM_TopoII"/>
</dbReference>
<keyword evidence="12 20" id="KW-0067">ATP-binding</keyword>
<evidence type="ECO:0000256" key="1">
    <source>
        <dbReference type="ARBA" id="ARBA00000185"/>
    </source>
</evidence>
<dbReference type="GO" id="GO:0006265">
    <property type="term" value="P:DNA topological change"/>
    <property type="evidence" value="ECO:0007669"/>
    <property type="project" value="UniProtKB-UniRule"/>
</dbReference>
<comment type="cofactor">
    <cofactor evidence="2">
        <name>Ca(2+)</name>
        <dbReference type="ChEBI" id="CHEBI:29108"/>
    </cofactor>
</comment>
<dbReference type="InterPro" id="IPR013757">
    <property type="entry name" value="Topo_IIA_A_a_sf"/>
</dbReference>
<feature type="compositionally biased region" description="Basic residues" evidence="21">
    <location>
        <begin position="1686"/>
        <end position="1696"/>
    </location>
</feature>
<dbReference type="FunFam" id="3.30.1490.30:FF:000001">
    <property type="entry name" value="DNA topoisomerase 2"/>
    <property type="match status" value="1"/>
</dbReference>
<feature type="compositionally biased region" description="Polar residues" evidence="21">
    <location>
        <begin position="1534"/>
        <end position="1547"/>
    </location>
</feature>
<keyword evidence="14 19" id="KW-0799">Topoisomerase</keyword>
<dbReference type="FunFam" id="3.90.199.10:FF:000002">
    <property type="entry name" value="DNA topoisomerase 2"/>
    <property type="match status" value="1"/>
</dbReference>
<evidence type="ECO:0000256" key="15">
    <source>
        <dbReference type="ARBA" id="ARBA00023125"/>
    </source>
</evidence>
<dbReference type="SMART" id="SM00433">
    <property type="entry name" value="TOP2c"/>
    <property type="match status" value="1"/>
</dbReference>
<proteinExistence type="inferred from homology"/>
<dbReference type="InterPro" id="IPR013759">
    <property type="entry name" value="Topo_IIA_B_C"/>
</dbReference>
<dbReference type="EC" id="5.6.2.2" evidence="7 20"/>
<dbReference type="GO" id="GO:0005634">
    <property type="term" value="C:nucleus"/>
    <property type="evidence" value="ECO:0007669"/>
    <property type="project" value="UniProtKB-SubCell"/>
</dbReference>
<dbReference type="GO" id="GO:0003918">
    <property type="term" value="F:DNA topoisomerase type II (double strand cut, ATP-hydrolyzing) activity"/>
    <property type="evidence" value="ECO:0007669"/>
    <property type="project" value="UniProtKB-UniRule"/>
</dbReference>
<dbReference type="Gene3D" id="3.30.230.10">
    <property type="match status" value="1"/>
</dbReference>
<keyword evidence="10" id="KW-0479">Metal-binding</keyword>
<dbReference type="Gene3D" id="3.30.565.10">
    <property type="entry name" value="Histidine kinase-like ATPase, C-terminal domain"/>
    <property type="match status" value="1"/>
</dbReference>
<feature type="compositionally biased region" description="Acidic residues" evidence="21">
    <location>
        <begin position="1"/>
        <end position="11"/>
    </location>
</feature>
<evidence type="ECO:0000256" key="16">
    <source>
        <dbReference type="ARBA" id="ARBA00023235"/>
    </source>
</evidence>
<comment type="subunit">
    <text evidence="6 20">Homodimer.</text>
</comment>
<dbReference type="InterPro" id="IPR002205">
    <property type="entry name" value="Topo_IIA_dom_A"/>
</dbReference>
<evidence type="ECO:0000256" key="7">
    <source>
        <dbReference type="ARBA" id="ARBA00012895"/>
    </source>
</evidence>
<dbReference type="PRINTS" id="PR01158">
    <property type="entry name" value="TOPISMRASEII"/>
</dbReference>
<evidence type="ECO:0000313" key="24">
    <source>
        <dbReference type="EMBL" id="KAF1828584.1"/>
    </source>
</evidence>
<dbReference type="PANTHER" id="PTHR10169:SF38">
    <property type="entry name" value="DNA TOPOISOMERASE 2"/>
    <property type="match status" value="1"/>
</dbReference>
<dbReference type="InterPro" id="IPR013760">
    <property type="entry name" value="Topo_IIA-like_dom_sf"/>
</dbReference>
<dbReference type="OrthoDB" id="276498at2759"/>
<dbReference type="Gene3D" id="3.30.1360.40">
    <property type="match status" value="1"/>
</dbReference>
<dbReference type="Gene3D" id="3.30.1490.30">
    <property type="match status" value="1"/>
</dbReference>
<keyword evidence="17" id="KW-0539">Nucleus</keyword>
<comment type="cofactor">
    <cofactor evidence="3">
        <name>Mg(2+)</name>
        <dbReference type="ChEBI" id="CHEBI:18420"/>
    </cofactor>
</comment>
<evidence type="ECO:0000256" key="11">
    <source>
        <dbReference type="ARBA" id="ARBA00022741"/>
    </source>
</evidence>
<dbReference type="InterPro" id="IPR013506">
    <property type="entry name" value="Topo_IIA_bsu_dom2"/>
</dbReference>
<evidence type="ECO:0000313" key="25">
    <source>
        <dbReference type="Proteomes" id="UP000800040"/>
    </source>
</evidence>
<dbReference type="CDD" id="cd00187">
    <property type="entry name" value="TOP4c"/>
    <property type="match status" value="1"/>
</dbReference>
<feature type="compositionally biased region" description="Acidic residues" evidence="21">
    <location>
        <begin position="73"/>
        <end position="92"/>
    </location>
</feature>
<feature type="compositionally biased region" description="Acidic residues" evidence="21">
    <location>
        <begin position="1664"/>
        <end position="1674"/>
    </location>
</feature>
<dbReference type="SMART" id="SM00434">
    <property type="entry name" value="TOP4c"/>
    <property type="match status" value="1"/>
</dbReference>
<evidence type="ECO:0000256" key="20">
    <source>
        <dbReference type="RuleBase" id="RU362094"/>
    </source>
</evidence>
<feature type="compositionally biased region" description="Low complexity" evidence="21">
    <location>
        <begin position="20"/>
        <end position="56"/>
    </location>
</feature>
<feature type="compositionally biased region" description="Acidic residues" evidence="21">
    <location>
        <begin position="1204"/>
        <end position="1220"/>
    </location>
</feature>
<dbReference type="InterPro" id="IPR006171">
    <property type="entry name" value="TOPRIM_dom"/>
</dbReference>
<evidence type="ECO:0000256" key="5">
    <source>
        <dbReference type="ARBA" id="ARBA00011080"/>
    </source>
</evidence>
<dbReference type="GO" id="GO:0005524">
    <property type="term" value="F:ATP binding"/>
    <property type="evidence" value="ECO:0007669"/>
    <property type="project" value="UniProtKB-UniRule"/>
</dbReference>
<dbReference type="InterPro" id="IPR013758">
    <property type="entry name" value="Topo_IIA_A/C_ab"/>
</dbReference>
<evidence type="ECO:0000256" key="17">
    <source>
        <dbReference type="ARBA" id="ARBA00023242"/>
    </source>
</evidence>
<feature type="compositionally biased region" description="Acidic residues" evidence="21">
    <location>
        <begin position="1648"/>
        <end position="1657"/>
    </location>
</feature>
<dbReference type="Gene3D" id="1.10.268.10">
    <property type="entry name" value="Topoisomerase, domain 3"/>
    <property type="match status" value="1"/>
</dbReference>
<evidence type="ECO:0000256" key="12">
    <source>
        <dbReference type="ARBA" id="ARBA00022840"/>
    </source>
</evidence>